<comment type="caution">
    <text evidence="4">The sequence shown here is derived from an EMBL/GenBank/DDBJ whole genome shotgun (WGS) entry which is preliminary data.</text>
</comment>
<gene>
    <name evidence="4" type="ORF">PACLA_8A022968</name>
</gene>
<dbReference type="AlphaFoldDB" id="A0A6S7GT07"/>
<dbReference type="InterPro" id="IPR000436">
    <property type="entry name" value="Sushi_SCR_CCP_dom"/>
</dbReference>
<evidence type="ECO:0000313" key="4">
    <source>
        <dbReference type="EMBL" id="CAB3993199.1"/>
    </source>
</evidence>
<dbReference type="SMART" id="SM00032">
    <property type="entry name" value="CCP"/>
    <property type="match status" value="2"/>
</dbReference>
<feature type="region of interest" description="Disordered" evidence="2">
    <location>
        <begin position="151"/>
        <end position="171"/>
    </location>
</feature>
<dbReference type="SUPFAM" id="SSF57535">
    <property type="entry name" value="Complement control module/SCR domain"/>
    <property type="match status" value="1"/>
</dbReference>
<accession>A0A6S7GT07</accession>
<dbReference type="InterPro" id="IPR035976">
    <property type="entry name" value="Sushi/SCR/CCP_sf"/>
</dbReference>
<dbReference type="Proteomes" id="UP001152795">
    <property type="component" value="Unassembled WGS sequence"/>
</dbReference>
<keyword evidence="1" id="KW-1015">Disulfide bond</keyword>
<dbReference type="CDD" id="cd00033">
    <property type="entry name" value="CCP"/>
    <property type="match status" value="1"/>
</dbReference>
<organism evidence="4 5">
    <name type="scientific">Paramuricea clavata</name>
    <name type="common">Red gorgonian</name>
    <name type="synonym">Violescent sea-whip</name>
    <dbReference type="NCBI Taxonomy" id="317549"/>
    <lineage>
        <taxon>Eukaryota</taxon>
        <taxon>Metazoa</taxon>
        <taxon>Cnidaria</taxon>
        <taxon>Anthozoa</taxon>
        <taxon>Octocorallia</taxon>
        <taxon>Malacalcyonacea</taxon>
        <taxon>Plexauridae</taxon>
        <taxon>Paramuricea</taxon>
    </lineage>
</organism>
<dbReference type="OrthoDB" id="9922561at2759"/>
<sequence length="383" mass="42317">MNWVLCFGVVFAVVFGSSEGSQIRCKFPGHPKNGYLRGDWINRSEGETLRVECYEGFKLKGPSEAVCKNGEWTTALGKCEVVMCQPPKTGRLSISDPPSCLTGSSPYGTLCRMSCPPGYPDQAGLFCSKDGQWEGRDVVCKDRQPPDLKCPSKDQVITHQSDPGKATAKVSFPTPSYTDNSEAHGGKLSFSATLDGKPVSVKKEHELSITPRRFDYHEVKYIVTDEAGNEAKCYFLYRIQDKEAPKITSCPSNIALTTKKGENMIRVSWKEPTVTDNSGKDVSVFCDRVNYSQFPVGTHLVRYHVSDRSNNKAFCEFHITVKLPCIDHPDFPITSVNPGIVLPDPANACSYPASDLTKCDDAVSPFVPNLVWKQICRKTCKAC</sequence>
<dbReference type="Pfam" id="PF02494">
    <property type="entry name" value="HYR"/>
    <property type="match status" value="1"/>
</dbReference>
<dbReference type="PROSITE" id="PS50923">
    <property type="entry name" value="SUSHI"/>
    <property type="match status" value="2"/>
</dbReference>
<feature type="chain" id="PRO_5043691746" evidence="3">
    <location>
        <begin position="21"/>
        <end position="383"/>
    </location>
</feature>
<evidence type="ECO:0000256" key="3">
    <source>
        <dbReference type="SAM" id="SignalP"/>
    </source>
</evidence>
<keyword evidence="1" id="KW-0768">Sushi</keyword>
<dbReference type="Pfam" id="PF00084">
    <property type="entry name" value="Sushi"/>
    <property type="match status" value="1"/>
</dbReference>
<comment type="caution">
    <text evidence="1">Lacks conserved residue(s) required for the propagation of feature annotation.</text>
</comment>
<keyword evidence="3" id="KW-0732">Signal</keyword>
<dbReference type="PANTHER" id="PTHR24273">
    <property type="entry name" value="FI04643P-RELATED"/>
    <property type="match status" value="1"/>
</dbReference>
<protein>
    <submittedName>
        <fullName evidence="4">Uncharacterized protein</fullName>
    </submittedName>
</protein>
<evidence type="ECO:0000256" key="2">
    <source>
        <dbReference type="SAM" id="MobiDB-lite"/>
    </source>
</evidence>
<dbReference type="PROSITE" id="PS50825">
    <property type="entry name" value="HYR"/>
    <property type="match status" value="1"/>
</dbReference>
<dbReference type="EMBL" id="CACRXK020002208">
    <property type="protein sequence ID" value="CAB3993199.1"/>
    <property type="molecule type" value="Genomic_DNA"/>
</dbReference>
<feature type="disulfide bond" evidence="1">
    <location>
        <begin position="84"/>
        <end position="127"/>
    </location>
</feature>
<feature type="signal peptide" evidence="3">
    <location>
        <begin position="1"/>
        <end position="20"/>
    </location>
</feature>
<dbReference type="InterPro" id="IPR003410">
    <property type="entry name" value="HYR_dom"/>
</dbReference>
<dbReference type="Gene3D" id="2.10.70.10">
    <property type="entry name" value="Complement Module, domain 1"/>
    <property type="match status" value="1"/>
</dbReference>
<dbReference type="PANTHER" id="PTHR24273:SF32">
    <property type="entry name" value="HYALIN"/>
    <property type="match status" value="1"/>
</dbReference>
<keyword evidence="5" id="KW-1185">Reference proteome</keyword>
<evidence type="ECO:0000256" key="1">
    <source>
        <dbReference type="PROSITE-ProRule" id="PRU00302"/>
    </source>
</evidence>
<proteinExistence type="predicted"/>
<evidence type="ECO:0000313" key="5">
    <source>
        <dbReference type="Proteomes" id="UP001152795"/>
    </source>
</evidence>
<name>A0A6S7GT07_PARCT</name>
<reference evidence="4" key="1">
    <citation type="submission" date="2020-04" db="EMBL/GenBank/DDBJ databases">
        <authorList>
            <person name="Alioto T."/>
            <person name="Alioto T."/>
            <person name="Gomez Garrido J."/>
        </authorList>
    </citation>
    <scope>NUCLEOTIDE SEQUENCE</scope>
    <source>
        <strain evidence="4">A484AB</strain>
    </source>
</reference>